<dbReference type="Proteomes" id="UP000271626">
    <property type="component" value="Chromosome"/>
</dbReference>
<dbReference type="GO" id="GO:0016020">
    <property type="term" value="C:membrane"/>
    <property type="evidence" value="ECO:0007669"/>
    <property type="project" value="UniProtKB-SubCell"/>
</dbReference>
<sequence length="352" mass="36573">MSSHALHRLLNPPPGHALGRFAFVMATGIVGTLLHSAGATTPGDTLVILAAIGYAALAVAGAVRARSIPAIRAEIAAAGFTTMAVPAATSVLAGYLALRGLTTPALVVGVVAMAAWLVLGYLVPAQRVLDNSGARDGDRLRGADGTWFLWGVSTQSVAVVAGLLAPQVPGHGLGAVATLWWGLGMAQFVLVAALVAARMMLAPVHPGEEVAPYWVFFGSAAISILAGSELAALPSGERILAPEFVTAVCVCLWAFATWLVPLLVTLTLWQWRRSPESDFLRLALWSIVFPIGMYGQATLRLGDAAGLEWMSPIAHADAWFAPAAWLAVALGMAVVATRGPRRGTTPRGPTSP</sequence>
<dbReference type="InterPro" id="IPR004695">
    <property type="entry name" value="SLAC1/Mae1/Ssu1/TehA"/>
</dbReference>
<evidence type="ECO:0000256" key="4">
    <source>
        <dbReference type="ARBA" id="ARBA00023136"/>
    </source>
</evidence>
<dbReference type="AlphaFoldDB" id="A0A3P8KSR3"/>
<dbReference type="Gene3D" id="1.50.10.150">
    <property type="entry name" value="Voltage-dependent anion channel"/>
    <property type="match status" value="1"/>
</dbReference>
<evidence type="ECO:0000256" key="2">
    <source>
        <dbReference type="ARBA" id="ARBA00022692"/>
    </source>
</evidence>
<organism evidence="7 8">
    <name type="scientific">Tsukamurella paurometabola</name>
    <name type="common">Corynebacterium paurometabolum</name>
    <dbReference type="NCBI Taxonomy" id="2061"/>
    <lineage>
        <taxon>Bacteria</taxon>
        <taxon>Bacillati</taxon>
        <taxon>Actinomycetota</taxon>
        <taxon>Actinomycetes</taxon>
        <taxon>Mycobacteriales</taxon>
        <taxon>Tsukamurellaceae</taxon>
        <taxon>Tsukamurella</taxon>
    </lineage>
</organism>
<keyword evidence="2 5" id="KW-0812">Transmembrane</keyword>
<feature type="transmembrane region" description="Helical" evidence="5">
    <location>
        <begin position="244"/>
        <end position="267"/>
    </location>
</feature>
<evidence type="ECO:0000313" key="7">
    <source>
        <dbReference type="EMBL" id="VDR39707.1"/>
    </source>
</evidence>
<dbReference type="InterPro" id="IPR038665">
    <property type="entry name" value="Voltage-dep_anion_channel_sf"/>
</dbReference>
<reference evidence="6 9" key="2">
    <citation type="submission" date="2021-04" db="EMBL/GenBank/DDBJ databases">
        <title>Whole genome sequence analysis of a thiophenic sulfur metabolizing bacteria.</title>
        <authorList>
            <person name="Akhtar N."/>
            <person name="Akram J."/>
            <person name="Aslam A."/>
        </authorList>
    </citation>
    <scope>NUCLEOTIDE SEQUENCE [LARGE SCALE GENOMIC DNA]</scope>
    <source>
        <strain evidence="6 9">3OW</strain>
    </source>
</reference>
<name>A0A3P8KSR3_TSUPA</name>
<accession>A0A3P8KSR3</accession>
<feature type="transmembrane region" description="Helical" evidence="5">
    <location>
        <begin position="213"/>
        <end position="232"/>
    </location>
</feature>
<evidence type="ECO:0000313" key="6">
    <source>
        <dbReference type="EMBL" id="MBS4100282.1"/>
    </source>
</evidence>
<feature type="transmembrane region" description="Helical" evidence="5">
    <location>
        <begin position="104"/>
        <end position="124"/>
    </location>
</feature>
<feature type="transmembrane region" description="Helical" evidence="5">
    <location>
        <begin position="45"/>
        <end position="63"/>
    </location>
</feature>
<dbReference type="CDD" id="cd09319">
    <property type="entry name" value="TDT_like_1"/>
    <property type="match status" value="1"/>
</dbReference>
<dbReference type="Pfam" id="PF03595">
    <property type="entry name" value="SLAC1"/>
    <property type="match status" value="1"/>
</dbReference>
<keyword evidence="9" id="KW-1185">Reference proteome</keyword>
<feature type="transmembrane region" description="Helical" evidence="5">
    <location>
        <begin position="21"/>
        <end position="39"/>
    </location>
</feature>
<feature type="transmembrane region" description="Helical" evidence="5">
    <location>
        <begin position="145"/>
        <end position="166"/>
    </location>
</feature>
<dbReference type="EMBL" id="LR131273">
    <property type="protein sequence ID" value="VDR39707.1"/>
    <property type="molecule type" value="Genomic_DNA"/>
</dbReference>
<keyword evidence="3 5" id="KW-1133">Transmembrane helix</keyword>
<dbReference type="GO" id="GO:0055085">
    <property type="term" value="P:transmembrane transport"/>
    <property type="evidence" value="ECO:0007669"/>
    <property type="project" value="InterPro"/>
</dbReference>
<feature type="transmembrane region" description="Helical" evidence="5">
    <location>
        <begin position="279"/>
        <end position="299"/>
    </location>
</feature>
<keyword evidence="4 5" id="KW-0472">Membrane</keyword>
<gene>
    <name evidence="6" type="ORF">KFZ73_03430</name>
    <name evidence="7" type="ORF">NCTC10741_02853</name>
</gene>
<evidence type="ECO:0000313" key="9">
    <source>
        <dbReference type="Proteomes" id="UP000676853"/>
    </source>
</evidence>
<comment type="subcellular location">
    <subcellularLocation>
        <location evidence="1">Membrane</location>
        <topology evidence="1">Multi-pass membrane protein</topology>
    </subcellularLocation>
</comment>
<feature type="transmembrane region" description="Helical" evidence="5">
    <location>
        <begin position="178"/>
        <end position="201"/>
    </location>
</feature>
<feature type="transmembrane region" description="Helical" evidence="5">
    <location>
        <begin position="319"/>
        <end position="337"/>
    </location>
</feature>
<feature type="transmembrane region" description="Helical" evidence="5">
    <location>
        <begin position="75"/>
        <end position="98"/>
    </location>
</feature>
<proteinExistence type="predicted"/>
<dbReference type="Proteomes" id="UP000676853">
    <property type="component" value="Unassembled WGS sequence"/>
</dbReference>
<dbReference type="RefSeq" id="WP_126196771.1">
    <property type="nucleotide sequence ID" value="NZ_CP085954.1"/>
</dbReference>
<evidence type="ECO:0000313" key="8">
    <source>
        <dbReference type="Proteomes" id="UP000271626"/>
    </source>
</evidence>
<dbReference type="OrthoDB" id="958273at2"/>
<evidence type="ECO:0000256" key="3">
    <source>
        <dbReference type="ARBA" id="ARBA00022989"/>
    </source>
</evidence>
<dbReference type="EMBL" id="JAGXOE010000005">
    <property type="protein sequence ID" value="MBS4100282.1"/>
    <property type="molecule type" value="Genomic_DNA"/>
</dbReference>
<protein>
    <submittedName>
        <fullName evidence="6">Tellurite resistance/C4-dicarboxylate transporter family protein</fullName>
    </submittedName>
    <submittedName>
        <fullName evidence="7">Uncharacterized membrane protein Rv1735c/MT1776</fullName>
    </submittedName>
</protein>
<evidence type="ECO:0000256" key="5">
    <source>
        <dbReference type="SAM" id="Phobius"/>
    </source>
</evidence>
<evidence type="ECO:0000256" key="1">
    <source>
        <dbReference type="ARBA" id="ARBA00004141"/>
    </source>
</evidence>
<reference evidence="7 8" key="1">
    <citation type="submission" date="2018-12" db="EMBL/GenBank/DDBJ databases">
        <authorList>
            <consortium name="Pathogen Informatics"/>
        </authorList>
    </citation>
    <scope>NUCLEOTIDE SEQUENCE [LARGE SCALE GENOMIC DNA]</scope>
    <source>
        <strain evidence="7 8">NCTC10741</strain>
    </source>
</reference>